<dbReference type="SUPFAM" id="SSF101116">
    <property type="entry name" value="Flagellar export chaperone FliS"/>
    <property type="match status" value="1"/>
</dbReference>
<dbReference type="Proteomes" id="UP000483018">
    <property type="component" value="Unassembled WGS sequence"/>
</dbReference>
<dbReference type="InterPro" id="IPR036584">
    <property type="entry name" value="FliS_sf"/>
</dbReference>
<dbReference type="RefSeq" id="WP_158739820.1">
    <property type="nucleotide sequence ID" value="NZ_JAFBEP010000001.1"/>
</dbReference>
<dbReference type="GO" id="GO:0005829">
    <property type="term" value="C:cytosol"/>
    <property type="evidence" value="ECO:0007669"/>
    <property type="project" value="UniProtKB-SubCell"/>
</dbReference>
<reference evidence="7 8" key="1">
    <citation type="submission" date="2019-12" db="EMBL/GenBank/DDBJ databases">
        <title>Defluviitalea raffinosedens, isolated from a biogas fermenter, genome sequencing and characterization.</title>
        <authorList>
            <person name="Rettenmaier R."/>
            <person name="Schneider M."/>
            <person name="Neuhaus K."/>
            <person name="Liebl W."/>
            <person name="Zverlov V."/>
        </authorList>
    </citation>
    <scope>NUCLEOTIDE SEQUENCE [LARGE SCALE GENOMIC DNA]</scope>
    <source>
        <strain evidence="7 8">249c-K6</strain>
    </source>
</reference>
<comment type="caution">
    <text evidence="7">The sequence shown here is derived from an EMBL/GenBank/DDBJ whole genome shotgun (WGS) entry which is preliminary data.</text>
</comment>
<keyword evidence="7" id="KW-0969">Cilium</keyword>
<dbReference type="AlphaFoldDB" id="A0A7C8HFA6"/>
<gene>
    <name evidence="7" type="primary">fliS</name>
    <name evidence="7" type="ORF">GND95_05355</name>
</gene>
<evidence type="ECO:0000256" key="5">
    <source>
        <dbReference type="ARBA" id="ARBA00023186"/>
    </source>
</evidence>
<keyword evidence="4 6" id="KW-1005">Bacterial flagellum biogenesis</keyword>
<keyword evidence="7" id="KW-0282">Flagellum</keyword>
<dbReference type="NCBIfam" id="TIGR00208">
    <property type="entry name" value="fliS"/>
    <property type="match status" value="1"/>
</dbReference>
<keyword evidence="7" id="KW-0966">Cell projection</keyword>
<organism evidence="7 8">
    <name type="scientific">Defluviitalea raffinosedens</name>
    <dbReference type="NCBI Taxonomy" id="1450156"/>
    <lineage>
        <taxon>Bacteria</taxon>
        <taxon>Bacillati</taxon>
        <taxon>Bacillota</taxon>
        <taxon>Clostridia</taxon>
        <taxon>Lachnospirales</taxon>
        <taxon>Defluviitaleaceae</taxon>
        <taxon>Defluviitalea</taxon>
    </lineage>
</organism>
<protein>
    <recommendedName>
        <fullName evidence="6">Flagellar secretion chaperone FliS</fullName>
    </recommendedName>
</protein>
<accession>A0A7C8HFA6</accession>
<dbReference type="CDD" id="cd16098">
    <property type="entry name" value="FliS"/>
    <property type="match status" value="1"/>
</dbReference>
<comment type="similarity">
    <text evidence="2 6">Belongs to the FliS family.</text>
</comment>
<evidence type="ECO:0000256" key="4">
    <source>
        <dbReference type="ARBA" id="ARBA00022795"/>
    </source>
</evidence>
<keyword evidence="8" id="KW-1185">Reference proteome</keyword>
<evidence type="ECO:0000256" key="6">
    <source>
        <dbReference type="PIRNR" id="PIRNR039090"/>
    </source>
</evidence>
<dbReference type="PANTHER" id="PTHR34773">
    <property type="entry name" value="FLAGELLAR SECRETION CHAPERONE FLIS"/>
    <property type="match status" value="1"/>
</dbReference>
<name>A0A7C8HFA6_9FIRM</name>
<sequence>MTYSNAYQTYKNNSILTASPQELTLMLYDGALKFCNQAIKAIEAGNKSEAHRCIVRTEDIIEEFQASLDKKYPISKELGALYDYIYRRLVEANIKKDKVILEEVYGLIKELRDTWKEAMKLAKHQSV</sequence>
<evidence type="ECO:0000256" key="2">
    <source>
        <dbReference type="ARBA" id="ARBA00008787"/>
    </source>
</evidence>
<comment type="subcellular location">
    <subcellularLocation>
        <location evidence="1 6">Cytoplasm</location>
        <location evidence="1 6">Cytosol</location>
    </subcellularLocation>
</comment>
<dbReference type="Pfam" id="PF02561">
    <property type="entry name" value="FliS"/>
    <property type="match status" value="1"/>
</dbReference>
<keyword evidence="3 6" id="KW-0963">Cytoplasm</keyword>
<proteinExistence type="inferred from homology"/>
<dbReference type="GO" id="GO:0044780">
    <property type="term" value="P:bacterial-type flagellum assembly"/>
    <property type="evidence" value="ECO:0007669"/>
    <property type="project" value="InterPro"/>
</dbReference>
<evidence type="ECO:0000313" key="7">
    <source>
        <dbReference type="EMBL" id="KAE9635573.1"/>
    </source>
</evidence>
<dbReference type="InterPro" id="IPR003713">
    <property type="entry name" value="FliS"/>
</dbReference>
<dbReference type="GO" id="GO:0071973">
    <property type="term" value="P:bacterial-type flagellum-dependent cell motility"/>
    <property type="evidence" value="ECO:0007669"/>
    <property type="project" value="TreeGrafter"/>
</dbReference>
<keyword evidence="5" id="KW-0143">Chaperone</keyword>
<dbReference type="EMBL" id="WSLF01000003">
    <property type="protein sequence ID" value="KAE9635573.1"/>
    <property type="molecule type" value="Genomic_DNA"/>
</dbReference>
<dbReference type="Gene3D" id="1.20.120.340">
    <property type="entry name" value="Flagellar protein FliS"/>
    <property type="match status" value="1"/>
</dbReference>
<evidence type="ECO:0000256" key="3">
    <source>
        <dbReference type="ARBA" id="ARBA00022490"/>
    </source>
</evidence>
<evidence type="ECO:0000256" key="1">
    <source>
        <dbReference type="ARBA" id="ARBA00004514"/>
    </source>
</evidence>
<dbReference type="OrthoDB" id="1524959at2"/>
<evidence type="ECO:0000313" key="8">
    <source>
        <dbReference type="Proteomes" id="UP000483018"/>
    </source>
</evidence>
<dbReference type="PIRSF" id="PIRSF039090">
    <property type="entry name" value="Flis"/>
    <property type="match status" value="1"/>
</dbReference>
<dbReference type="PANTHER" id="PTHR34773:SF1">
    <property type="entry name" value="FLAGELLAR SECRETION CHAPERONE FLIS"/>
    <property type="match status" value="1"/>
</dbReference>